<accession>A0A3E5DFE0</accession>
<dbReference type="EMBL" id="QRVA01000019">
    <property type="protein sequence ID" value="RGS15248.1"/>
    <property type="molecule type" value="Genomic_DNA"/>
</dbReference>
<dbReference type="EMBL" id="JAPDUS010000005">
    <property type="protein sequence ID" value="MCW4092731.1"/>
    <property type="molecule type" value="Genomic_DNA"/>
</dbReference>
<reference evidence="7" key="2">
    <citation type="submission" date="2019-09" db="EMBL/GenBank/DDBJ databases">
        <title>Distinct polysaccharide growth profiles of human intestinal Prevotella copri isolates.</title>
        <authorList>
            <person name="Fehlner-Peach H."/>
            <person name="Magnabosco C."/>
            <person name="Raghavan V."/>
            <person name="Scher J.U."/>
            <person name="Tett A."/>
            <person name="Cox L.M."/>
            <person name="Gottsegen C."/>
            <person name="Watters A."/>
            <person name="Wiltshire- Gordon J.D."/>
            <person name="Segata N."/>
            <person name="Bonneau R."/>
            <person name="Littman D.R."/>
        </authorList>
    </citation>
    <scope>NUCLEOTIDE SEQUENCE [LARGE SCALE GENOMIC DNA]</scope>
    <source>
        <strain evidence="7">iAK279</strain>
    </source>
</reference>
<dbReference type="Pfam" id="PF00436">
    <property type="entry name" value="SSB"/>
    <property type="match status" value="1"/>
</dbReference>
<proteinExistence type="predicted"/>
<sequence length="112" mass="12678">MNAMNNFTISGFVVNNAEVHNFEKSSIARFGISYRTSVKKDDQEIKLSAILNIETWIKNDDTATLDLLQKGKLIKVEGFFKADTYTKDGKDFHVTKMTATKIELVRKTAKEA</sequence>
<evidence type="ECO:0000313" key="4">
    <source>
        <dbReference type="EMBL" id="MQO03066.1"/>
    </source>
</evidence>
<dbReference type="GO" id="GO:0003697">
    <property type="term" value="F:single-stranded DNA binding"/>
    <property type="evidence" value="ECO:0007669"/>
    <property type="project" value="InterPro"/>
</dbReference>
<protein>
    <submittedName>
        <fullName evidence="4">Single-stranded DNA-binding protein</fullName>
    </submittedName>
</protein>
<reference evidence="4" key="4">
    <citation type="submission" date="2023-10" db="EMBL/GenBank/DDBJ databases">
        <title>Distinct polysaccharide growth profiles of human intestinal Prevotella copri isolates.</title>
        <authorList>
            <person name="Fehlner-Peach H."/>
            <person name="Magnabosco C."/>
            <person name="Raghavan V."/>
            <person name="Scher J.U."/>
            <person name="Tett A."/>
            <person name="Cox L.M."/>
            <person name="Gottsegen C."/>
            <person name="Watters A."/>
            <person name="Wiltshire- Gordon J.D."/>
            <person name="Segata N."/>
            <person name="Bonneau R."/>
            <person name="Littman D.R."/>
        </authorList>
    </citation>
    <scope>NUCLEOTIDE SEQUENCE</scope>
    <source>
        <strain evidence="4">IAK279</strain>
    </source>
</reference>
<dbReference type="Proteomes" id="UP000390763">
    <property type="component" value="Unassembled WGS sequence"/>
</dbReference>
<evidence type="ECO:0000313" key="5">
    <source>
        <dbReference type="EMBL" id="RGS15248.1"/>
    </source>
</evidence>
<dbReference type="EMBL" id="VZBT01000029">
    <property type="protein sequence ID" value="MQO03066.1"/>
    <property type="molecule type" value="Genomic_DNA"/>
</dbReference>
<dbReference type="Proteomes" id="UP001209074">
    <property type="component" value="Unassembled WGS sequence"/>
</dbReference>
<dbReference type="AlphaFoldDB" id="A0A3E5DFE0"/>
<dbReference type="InterPro" id="IPR012340">
    <property type="entry name" value="NA-bd_OB-fold"/>
</dbReference>
<dbReference type="PROSITE" id="PS50935">
    <property type="entry name" value="SSB"/>
    <property type="match status" value="1"/>
</dbReference>
<gene>
    <name evidence="5" type="ORF">DWY11_08945</name>
    <name evidence="4" type="ORF">F7D62_02855</name>
    <name evidence="3" type="ORF">ONT05_04015</name>
</gene>
<comment type="caution">
    <text evidence="4">The sequence shown here is derived from an EMBL/GenBank/DDBJ whole genome shotgun (WGS) entry which is preliminary data.</text>
</comment>
<dbReference type="RefSeq" id="WP_117588259.1">
    <property type="nucleotide sequence ID" value="NZ_JAPDUQ010000001.1"/>
</dbReference>
<evidence type="ECO:0000256" key="1">
    <source>
        <dbReference type="ARBA" id="ARBA00023125"/>
    </source>
</evidence>
<organism evidence="4 7">
    <name type="scientific">Segatella copri</name>
    <dbReference type="NCBI Taxonomy" id="165179"/>
    <lineage>
        <taxon>Bacteria</taxon>
        <taxon>Pseudomonadati</taxon>
        <taxon>Bacteroidota</taxon>
        <taxon>Bacteroidia</taxon>
        <taxon>Bacteroidales</taxon>
        <taxon>Prevotellaceae</taxon>
        <taxon>Segatella</taxon>
    </lineage>
</organism>
<dbReference type="Gene3D" id="2.40.50.140">
    <property type="entry name" value="Nucleic acid-binding proteins"/>
    <property type="match status" value="1"/>
</dbReference>
<dbReference type="InterPro" id="IPR000424">
    <property type="entry name" value="Primosome_PriB/ssb"/>
</dbReference>
<evidence type="ECO:0000256" key="2">
    <source>
        <dbReference type="PROSITE-ProRule" id="PRU00252"/>
    </source>
</evidence>
<keyword evidence="1 2" id="KW-0238">DNA-binding</keyword>
<evidence type="ECO:0000313" key="7">
    <source>
        <dbReference type="Proteomes" id="UP000390763"/>
    </source>
</evidence>
<name>A0A3E5DFE0_9BACT</name>
<reference evidence="5 6" key="1">
    <citation type="submission" date="2018-08" db="EMBL/GenBank/DDBJ databases">
        <title>A genome reference for cultivated species of the human gut microbiota.</title>
        <authorList>
            <person name="Zou Y."/>
            <person name="Xue W."/>
            <person name="Luo G."/>
        </authorList>
    </citation>
    <scope>NUCLEOTIDE SEQUENCE [LARGE SCALE GENOMIC DNA]</scope>
    <source>
        <strain evidence="5 6">AF24-12</strain>
    </source>
</reference>
<reference evidence="3" key="3">
    <citation type="submission" date="2022-11" db="EMBL/GenBank/DDBJ databases">
        <title>Genomic repertoires linked with pathogenic potency of arthritogenic Prevotella copri isolated from the gut of rheumatoid arthritis patients.</title>
        <authorList>
            <person name="Nii T."/>
            <person name="Maeda Y."/>
            <person name="Motooka D."/>
            <person name="Naito M."/>
            <person name="Matsumoto Y."/>
            <person name="Ogawa T."/>
            <person name="Oguro-Igashira E."/>
            <person name="Kishikawa T."/>
            <person name="Yamashita M."/>
            <person name="Koizumi S."/>
            <person name="Kurakawa T."/>
            <person name="Okumura R."/>
            <person name="Kayama H."/>
            <person name="Murakami M."/>
            <person name="Sakaguchi T."/>
            <person name="Das B."/>
            <person name="Nakamura S."/>
            <person name="Okada Y."/>
            <person name="Kumanogoh A."/>
            <person name="Takeda K."/>
        </authorList>
    </citation>
    <scope>NUCLEOTIDE SEQUENCE</scope>
    <source>
        <strain evidence="3">N016-13</strain>
    </source>
</reference>
<evidence type="ECO:0000313" key="3">
    <source>
        <dbReference type="EMBL" id="MCW4092731.1"/>
    </source>
</evidence>
<dbReference type="Proteomes" id="UP000283872">
    <property type="component" value="Unassembled WGS sequence"/>
</dbReference>
<evidence type="ECO:0000313" key="6">
    <source>
        <dbReference type="Proteomes" id="UP000283872"/>
    </source>
</evidence>
<dbReference type="SUPFAM" id="SSF50249">
    <property type="entry name" value="Nucleic acid-binding proteins"/>
    <property type="match status" value="1"/>
</dbReference>